<comment type="caution">
    <text evidence="1">The sequence shown here is derived from an EMBL/GenBank/DDBJ whole genome shotgun (WGS) entry which is preliminary data.</text>
</comment>
<dbReference type="EMBL" id="BGPR01000275">
    <property type="protein sequence ID" value="GBM09767.1"/>
    <property type="molecule type" value="Genomic_DNA"/>
</dbReference>
<reference evidence="1 2" key="1">
    <citation type="journal article" date="2019" name="Sci. Rep.">
        <title>Orb-weaving spider Araneus ventricosus genome elucidates the spidroin gene catalogue.</title>
        <authorList>
            <person name="Kono N."/>
            <person name="Nakamura H."/>
            <person name="Ohtoshi R."/>
            <person name="Moran D.A.P."/>
            <person name="Shinohara A."/>
            <person name="Yoshida Y."/>
            <person name="Fujiwara M."/>
            <person name="Mori M."/>
            <person name="Tomita M."/>
            <person name="Arakawa K."/>
        </authorList>
    </citation>
    <scope>NUCLEOTIDE SEQUENCE [LARGE SCALE GENOMIC DNA]</scope>
</reference>
<accession>A0A4Y2D0Z2</accession>
<dbReference type="Proteomes" id="UP000499080">
    <property type="component" value="Unassembled WGS sequence"/>
</dbReference>
<gene>
    <name evidence="1" type="ORF">AVEN_101810_1</name>
</gene>
<organism evidence="1 2">
    <name type="scientific">Araneus ventricosus</name>
    <name type="common">Orbweaver spider</name>
    <name type="synonym">Epeira ventricosa</name>
    <dbReference type="NCBI Taxonomy" id="182803"/>
    <lineage>
        <taxon>Eukaryota</taxon>
        <taxon>Metazoa</taxon>
        <taxon>Ecdysozoa</taxon>
        <taxon>Arthropoda</taxon>
        <taxon>Chelicerata</taxon>
        <taxon>Arachnida</taxon>
        <taxon>Araneae</taxon>
        <taxon>Araneomorphae</taxon>
        <taxon>Entelegynae</taxon>
        <taxon>Araneoidea</taxon>
        <taxon>Araneidae</taxon>
        <taxon>Araneus</taxon>
    </lineage>
</organism>
<evidence type="ECO:0000313" key="2">
    <source>
        <dbReference type="Proteomes" id="UP000499080"/>
    </source>
</evidence>
<evidence type="ECO:0000313" key="1">
    <source>
        <dbReference type="EMBL" id="GBM09767.1"/>
    </source>
</evidence>
<sequence length="103" mass="11793">MVHSVDCLLLIKKHKGKSLEKLARSSQDSWEPTENFQVFLSENGLGFVSAIADENRFKRRVAFVSHSSHSSMRRLFSLNRLPTCTCEDIVRTSMIVTHIIDEQ</sequence>
<dbReference type="AlphaFoldDB" id="A0A4Y2D0Z2"/>
<name>A0A4Y2D0Z2_ARAVE</name>
<proteinExistence type="predicted"/>
<keyword evidence="2" id="KW-1185">Reference proteome</keyword>
<protein>
    <submittedName>
        <fullName evidence="1">Uncharacterized protein</fullName>
    </submittedName>
</protein>